<accession>A0ABZ1EK19</accession>
<dbReference type="RefSeq" id="WP_326564583.1">
    <property type="nucleotide sequence ID" value="NZ_CP109071.1"/>
</dbReference>
<gene>
    <name evidence="1" type="ORF">OIE14_11285</name>
</gene>
<dbReference type="EMBL" id="CP109071">
    <property type="protein sequence ID" value="WSA34577.1"/>
    <property type="molecule type" value="Genomic_DNA"/>
</dbReference>
<organism evidence="1 2">
    <name type="scientific">Micromonospora peucetia</name>
    <dbReference type="NCBI Taxonomy" id="47871"/>
    <lineage>
        <taxon>Bacteria</taxon>
        <taxon>Bacillati</taxon>
        <taxon>Actinomycetota</taxon>
        <taxon>Actinomycetes</taxon>
        <taxon>Micromonosporales</taxon>
        <taxon>Micromonosporaceae</taxon>
        <taxon>Micromonospora</taxon>
    </lineage>
</organism>
<protein>
    <submittedName>
        <fullName evidence="1">Uncharacterized protein</fullName>
    </submittedName>
</protein>
<evidence type="ECO:0000313" key="2">
    <source>
        <dbReference type="Proteomes" id="UP001334804"/>
    </source>
</evidence>
<dbReference type="InterPro" id="IPR036410">
    <property type="entry name" value="HSP_DnaJ_Cys-rich_dom_sf"/>
</dbReference>
<keyword evidence="2" id="KW-1185">Reference proteome</keyword>
<dbReference type="Gene3D" id="6.20.20.10">
    <property type="match status" value="1"/>
</dbReference>
<proteinExistence type="predicted"/>
<sequence length="77" mass="8854">MPWGWLLGALLLAAVGYVASCAWWPFAACRRCEGRGKFKRKDGKVWRPCRRCKGSGARLRWGRKVWNRFAKVRSAAK</sequence>
<evidence type="ECO:0000313" key="1">
    <source>
        <dbReference type="EMBL" id="WSA34577.1"/>
    </source>
</evidence>
<dbReference type="SUPFAM" id="SSF57938">
    <property type="entry name" value="DnaJ/Hsp40 cysteine-rich domain"/>
    <property type="match status" value="1"/>
</dbReference>
<name>A0ABZ1EK19_9ACTN</name>
<reference evidence="1 2" key="1">
    <citation type="submission" date="2022-10" db="EMBL/GenBank/DDBJ databases">
        <title>The complete genomes of actinobacterial strains from the NBC collection.</title>
        <authorList>
            <person name="Joergensen T.S."/>
            <person name="Alvarez Arevalo M."/>
            <person name="Sterndorff E.B."/>
            <person name="Faurdal D."/>
            <person name="Vuksanovic O."/>
            <person name="Mourched A.-S."/>
            <person name="Charusanti P."/>
            <person name="Shaw S."/>
            <person name="Blin K."/>
            <person name="Weber T."/>
        </authorList>
    </citation>
    <scope>NUCLEOTIDE SEQUENCE [LARGE SCALE GENOMIC DNA]</scope>
    <source>
        <strain evidence="1 2">NBC 01809</strain>
    </source>
</reference>
<dbReference type="Proteomes" id="UP001334804">
    <property type="component" value="Chromosome"/>
</dbReference>